<dbReference type="Gene3D" id="3.40.630.30">
    <property type="match status" value="1"/>
</dbReference>
<sequence length="165" mass="18280">MSAGMVTCRRATTADHAAVAELFYRCDLHYWGDKAPTAEDMAAHVREHVLAETAKVEILLAEMDGKTVGFASFAVLYPAPDLGGALFLKDLFTLEAARGKGIGLTLMRELARIAVARGCVRFDWTAEDHNPRATDFYDRIGARRVTEKVYYRFDGTALRDFAGED</sequence>
<dbReference type="Pfam" id="PF00583">
    <property type="entry name" value="Acetyltransf_1"/>
    <property type="match status" value="1"/>
</dbReference>
<dbReference type="AlphaFoldDB" id="A0A967EUU7"/>
<evidence type="ECO:0000256" key="2">
    <source>
        <dbReference type="ARBA" id="ARBA00023315"/>
    </source>
</evidence>
<comment type="caution">
    <text evidence="4">The sequence shown here is derived from an EMBL/GenBank/DDBJ whole genome shotgun (WGS) entry which is preliminary data.</text>
</comment>
<evidence type="ECO:0000313" key="5">
    <source>
        <dbReference type="Proteomes" id="UP000761264"/>
    </source>
</evidence>
<dbReference type="CDD" id="cd04301">
    <property type="entry name" value="NAT_SF"/>
    <property type="match status" value="1"/>
</dbReference>
<evidence type="ECO:0000313" key="4">
    <source>
        <dbReference type="EMBL" id="NIA67562.1"/>
    </source>
</evidence>
<dbReference type="Proteomes" id="UP000761264">
    <property type="component" value="Unassembled WGS sequence"/>
</dbReference>
<evidence type="ECO:0000256" key="1">
    <source>
        <dbReference type="ARBA" id="ARBA00022679"/>
    </source>
</evidence>
<dbReference type="InterPro" id="IPR000182">
    <property type="entry name" value="GNAT_dom"/>
</dbReference>
<dbReference type="InterPro" id="IPR051016">
    <property type="entry name" value="Diverse_Substrate_AcTransf"/>
</dbReference>
<organism evidence="4 5">
    <name type="scientific">Pelagibius litoralis</name>
    <dbReference type="NCBI Taxonomy" id="374515"/>
    <lineage>
        <taxon>Bacteria</taxon>
        <taxon>Pseudomonadati</taxon>
        <taxon>Pseudomonadota</taxon>
        <taxon>Alphaproteobacteria</taxon>
        <taxon>Rhodospirillales</taxon>
        <taxon>Rhodovibrionaceae</taxon>
        <taxon>Pelagibius</taxon>
    </lineage>
</organism>
<dbReference type="SUPFAM" id="SSF55729">
    <property type="entry name" value="Acyl-CoA N-acyltransferases (Nat)"/>
    <property type="match status" value="1"/>
</dbReference>
<dbReference type="PANTHER" id="PTHR10545">
    <property type="entry name" value="DIAMINE N-ACETYLTRANSFERASE"/>
    <property type="match status" value="1"/>
</dbReference>
<keyword evidence="2" id="KW-0012">Acyltransferase</keyword>
<feature type="domain" description="N-acetyltransferase" evidence="3">
    <location>
        <begin position="6"/>
        <end position="163"/>
    </location>
</feature>
<dbReference type="RefSeq" id="WP_167221245.1">
    <property type="nucleotide sequence ID" value="NZ_JAAQPH010000002.1"/>
</dbReference>
<reference evidence="4" key="1">
    <citation type="submission" date="2020-03" db="EMBL/GenBank/DDBJ databases">
        <title>Genome of Pelagibius litoralis DSM 21314T.</title>
        <authorList>
            <person name="Wang G."/>
        </authorList>
    </citation>
    <scope>NUCLEOTIDE SEQUENCE</scope>
    <source>
        <strain evidence="4">DSM 21314</strain>
    </source>
</reference>
<dbReference type="EMBL" id="JAAQPH010000002">
    <property type="protein sequence ID" value="NIA67562.1"/>
    <property type="molecule type" value="Genomic_DNA"/>
</dbReference>
<name>A0A967EUU7_9PROT</name>
<dbReference type="InterPro" id="IPR016181">
    <property type="entry name" value="Acyl_CoA_acyltransferase"/>
</dbReference>
<protein>
    <submittedName>
        <fullName evidence="4">GNAT family N-acetyltransferase</fullName>
    </submittedName>
</protein>
<accession>A0A967EUU7</accession>
<dbReference type="PROSITE" id="PS51186">
    <property type="entry name" value="GNAT"/>
    <property type="match status" value="1"/>
</dbReference>
<gene>
    <name evidence="4" type="ORF">HBA54_03060</name>
</gene>
<evidence type="ECO:0000259" key="3">
    <source>
        <dbReference type="PROSITE" id="PS51186"/>
    </source>
</evidence>
<proteinExistence type="predicted"/>
<dbReference type="PANTHER" id="PTHR10545:SF29">
    <property type="entry name" value="GH14572P-RELATED"/>
    <property type="match status" value="1"/>
</dbReference>
<dbReference type="GO" id="GO:0008080">
    <property type="term" value="F:N-acetyltransferase activity"/>
    <property type="evidence" value="ECO:0007669"/>
    <property type="project" value="TreeGrafter"/>
</dbReference>
<keyword evidence="1" id="KW-0808">Transferase</keyword>
<keyword evidence="5" id="KW-1185">Reference proteome</keyword>